<dbReference type="RefSeq" id="WP_325064924.1">
    <property type="nucleotide sequence ID" value="NZ_JACHKZ010000011.1"/>
</dbReference>
<name>A0ABR6RFU7_9BURK</name>
<organism evidence="3 4">
    <name type="scientific">Comamonas odontotermitis</name>
    <dbReference type="NCBI Taxonomy" id="379895"/>
    <lineage>
        <taxon>Bacteria</taxon>
        <taxon>Pseudomonadati</taxon>
        <taxon>Pseudomonadota</taxon>
        <taxon>Betaproteobacteria</taxon>
        <taxon>Burkholderiales</taxon>
        <taxon>Comamonadaceae</taxon>
        <taxon>Comamonas</taxon>
    </lineage>
</organism>
<proteinExistence type="predicted"/>
<feature type="compositionally biased region" description="Low complexity" evidence="1">
    <location>
        <begin position="390"/>
        <end position="399"/>
    </location>
</feature>
<feature type="region of interest" description="Disordered" evidence="1">
    <location>
        <begin position="369"/>
        <end position="399"/>
    </location>
</feature>
<dbReference type="InterPro" id="IPR052894">
    <property type="entry name" value="AsmA-related"/>
</dbReference>
<dbReference type="Proteomes" id="UP000562492">
    <property type="component" value="Unassembled WGS sequence"/>
</dbReference>
<dbReference type="EMBL" id="JACHKZ010000011">
    <property type="protein sequence ID" value="MBB6578030.1"/>
    <property type="molecule type" value="Genomic_DNA"/>
</dbReference>
<dbReference type="Pfam" id="PF05359">
    <property type="entry name" value="DUF748"/>
    <property type="match status" value="2"/>
</dbReference>
<keyword evidence="2" id="KW-1133">Transmembrane helix</keyword>
<keyword evidence="4" id="KW-1185">Reference proteome</keyword>
<protein>
    <recommendedName>
        <fullName evidence="5">DUF748 domain-containing protein</fullName>
    </recommendedName>
</protein>
<sequence length="1362" mass="143660">MSEQQESQKKTGAGLRWLRRLAWCVVALLALWALSWLALPWLLRTQGEKIATEKLGRAVHIGAVEFKPWSLELTVRDLQIAGPAPDSEPQFAVDRVYVDADIQSVLRLAPVLDAIQIDRPVVRVAQTAPGKFDFDDIVARLKNPNPPPDDGKTAHFALYNIELKDGQVLFRDDTVGQTHDLSGLHLGIPFISNLESKREIKVVPQLSFGLNGSQFASQAESTPFTDDRKTDASFAIKDLDLKPYLGYIPASVPVKLVSGVLNANLKVAFEQTDKAAVKLSGDVHATGVQVHDASNDELLAWMQLDVQLADVQPLAGQVHIARVALDGAQLSLKRGKDGKLRLLDAQGEPLQAKTATADDTKNATESIASSEELAGDEGIKDAKNSAQEPAGSDAVASASAAAPAKTAPAAKPAASRGGAGKPAWNVVVDELALKQVQGLWVDESVPVPARVQLNDFAMTASKFAWPFKEPFAFQGESALSGDKGVPSTGHIAFSGKATDRTAEVAVKTTALPLQLGASYLTGVIEPGVQGSIDSEMQLHWLGEAVELKLAQLTVSDVALQCNSKVNCAAPHGSAVGLKGKDNLLELQQILVKDATLDTARQQVVVGAIELLKPALGVSRDKSGRMMFEDWLPATKAAKAEKSDKSEKEAKKPGKDASADKPWDVQLSRIAVKGANVAYQDESTPRKVAVRLADFDVELRDYAPLATKAKPSPLKVSGRIATGRAEPGRLVWDGSLGMSPLSAAGRLNLSQLPVHAFVSYAESALPVRLMRADASFKGSIDFVQSPKGPVLSVKGDAGLDDVRVRPLAAAKTLRAGDDAVDAIEKEASVADGAGAKAIKTSSKSTGVAARSGLGSGLVGASDDLLNWKVLSLRGLDVQMAPGQRMKVKVGETALSDFYARLIVQENGKLNLQDLGGSEGATGTPDAAVANGADLGKDAKEPNAAKAANAVAPAVSTPAVPAATGPIIDMGPITLAGGTVKFSDHFIKPNYSADLSELAGRMSAFSSEPAAAGAPPQLADLELRGKAEGTASLDITGKLNPLAKPLALNIHGKVRDLELSPLSPYSIKYAGHGIERGKMSVDVQYDVQPDGQLSATNKLVLNQLQFGDAVEGAPASLPVKLAVALLADRNGVIDLDLPINGSLNDPQFKLAPIIFKVIGNLIMKAVTSPFALLSGAFSGGAEASQVAFAPGSAVLDAANKANLDKIAKALQDRPALQMTVTGQADLAKEKDGWRKARIDDMVLAQKRRAAIRAGGKADEVASVSAAEYAALLKDVYKRADIKKPRNMVGLASDIPQAEMETLLMTSVDVPDSAMRELALARGVAVRDYLAGQGVKLDRLFLGNVKTEGQDKDWTPRAELSLAPR</sequence>
<dbReference type="InterPro" id="IPR036737">
    <property type="entry name" value="OmpA-like_sf"/>
</dbReference>
<reference evidence="3 4" key="1">
    <citation type="submission" date="2020-08" db="EMBL/GenBank/DDBJ databases">
        <title>Functional genomics of gut bacteria from endangered species of beetles.</title>
        <authorList>
            <person name="Carlos-Shanley C."/>
        </authorList>
    </citation>
    <scope>NUCLEOTIDE SEQUENCE [LARGE SCALE GENOMIC DNA]</scope>
    <source>
        <strain evidence="3 4">S00124</strain>
    </source>
</reference>
<evidence type="ECO:0000256" key="1">
    <source>
        <dbReference type="SAM" id="MobiDB-lite"/>
    </source>
</evidence>
<feature type="region of interest" description="Disordered" evidence="1">
    <location>
        <begin position="636"/>
        <end position="659"/>
    </location>
</feature>
<evidence type="ECO:0000313" key="4">
    <source>
        <dbReference type="Proteomes" id="UP000562492"/>
    </source>
</evidence>
<keyword evidence="2" id="KW-0472">Membrane</keyword>
<dbReference type="PANTHER" id="PTHR30441">
    <property type="entry name" value="DUF748 DOMAIN-CONTAINING PROTEIN"/>
    <property type="match status" value="1"/>
</dbReference>
<gene>
    <name evidence="3" type="ORF">HNP33_002105</name>
</gene>
<accession>A0ABR6RFU7</accession>
<evidence type="ECO:0000313" key="3">
    <source>
        <dbReference type="EMBL" id="MBB6578030.1"/>
    </source>
</evidence>
<evidence type="ECO:0000256" key="2">
    <source>
        <dbReference type="SAM" id="Phobius"/>
    </source>
</evidence>
<comment type="caution">
    <text evidence="3">The sequence shown here is derived from an EMBL/GenBank/DDBJ whole genome shotgun (WGS) entry which is preliminary data.</text>
</comment>
<dbReference type="Gene3D" id="3.30.1330.60">
    <property type="entry name" value="OmpA-like domain"/>
    <property type="match status" value="1"/>
</dbReference>
<feature type="transmembrane region" description="Helical" evidence="2">
    <location>
        <begin position="21"/>
        <end position="43"/>
    </location>
</feature>
<feature type="compositionally biased region" description="Basic and acidic residues" evidence="1">
    <location>
        <begin position="637"/>
        <end position="659"/>
    </location>
</feature>
<evidence type="ECO:0008006" key="5">
    <source>
        <dbReference type="Google" id="ProtNLM"/>
    </source>
</evidence>
<dbReference type="PANTHER" id="PTHR30441:SF8">
    <property type="entry name" value="DUF748 DOMAIN-CONTAINING PROTEIN"/>
    <property type="match status" value="1"/>
</dbReference>
<keyword evidence="2" id="KW-0812">Transmembrane</keyword>
<dbReference type="InterPro" id="IPR008023">
    <property type="entry name" value="DUF748"/>
</dbReference>